<dbReference type="InterPro" id="IPR010344">
    <property type="entry name" value="YbjH"/>
</dbReference>
<accession>A0A2T4JLX6</accession>
<organism evidence="1 2">
    <name type="scientific">Phaeovulum veldkampii DSM 11550</name>
    <dbReference type="NCBI Taxonomy" id="1185920"/>
    <lineage>
        <taxon>Bacteria</taxon>
        <taxon>Pseudomonadati</taxon>
        <taxon>Pseudomonadota</taxon>
        <taxon>Alphaproteobacteria</taxon>
        <taxon>Rhodobacterales</taxon>
        <taxon>Paracoccaceae</taxon>
        <taxon>Phaeovulum</taxon>
    </lineage>
</organism>
<dbReference type="OrthoDB" id="19542at2"/>
<evidence type="ECO:0008006" key="3">
    <source>
        <dbReference type="Google" id="ProtNLM"/>
    </source>
</evidence>
<evidence type="ECO:0000313" key="1">
    <source>
        <dbReference type="EMBL" id="PTE18909.1"/>
    </source>
</evidence>
<name>A0A2T4JLX6_9RHOB</name>
<evidence type="ECO:0000313" key="2">
    <source>
        <dbReference type="Proteomes" id="UP000241899"/>
    </source>
</evidence>
<dbReference type="EMBL" id="PZKF01000003">
    <property type="protein sequence ID" value="PTE18909.1"/>
    <property type="molecule type" value="Genomic_DNA"/>
</dbReference>
<reference evidence="1 2" key="1">
    <citation type="submission" date="2018-03" db="EMBL/GenBank/DDBJ databases">
        <title>Rhodobacter veldkampii.</title>
        <authorList>
            <person name="Meyer T.E."/>
            <person name="Miller S."/>
            <person name="Lodha T."/>
            <person name="Gandham S."/>
            <person name="Chintalapati S."/>
            <person name="Chintalapati V.R."/>
        </authorList>
    </citation>
    <scope>NUCLEOTIDE SEQUENCE [LARGE SCALE GENOMIC DNA]</scope>
    <source>
        <strain evidence="1 2">DSM 11550</strain>
    </source>
</reference>
<proteinExistence type="predicted"/>
<protein>
    <recommendedName>
        <fullName evidence="3">YjbH domain-containing protein</fullName>
    </recommendedName>
</protein>
<gene>
    <name evidence="1" type="ORF">C5F46_01730</name>
</gene>
<sequence>MSRAGCWRRALPLSAVVAAFAGGVGAEMPHAYNLHGMPGLIDMPSADMAPDGEVSLSFASLPQGERYSASFQALPWLATTFRYSGIGEGDLASDRALWDRSLDVAVRLAEEDRYMPAIALGVRDILGTGVLAGEYVVATKHLTPTLAVTGGLGWGRLATGNRIGSIGTRPDDEGSATGGELRLDSLFRGDVGLFGGLRWQSPVAGLSFVGEYSSDDYSAESSFGVDRARSAWNAGVEYRLTDYAQVGLYALNGEGVAFRLTAFANPAGPDIVPKRPDGWTPPTAPRNLTAAFEGSGLRPVRFRQNGDFCEVSVENQRFRKSAEALARAEQVMRATYGDGCGRIRVMLSTHGLDASGTDFVARSEDGTPLFTGAGPVDPQWQPNDELGFGSLDWSVGPLVRLSFFDPDQPVYHDLSLAASAEVQLWPGLSLSGQVSQTVFGDYDEMTRGPKGSLPRVRTDAARYNNEDGRRIDYLTVDHYAQHSAELFSHLSFGYLEQMYAGLVSEIYWRPIGSSLAYGAELNYVKARDFDQQFGLRDLPGLEKLHGHASVYWRTGYHDLDVQVDVGRYLAGDDGATLTVSRSFHNGWEIGAFVTKTTASADEFGEGSFDKGIVLRVPLGIGWTGETRAQSVQRISSLTGDGGQRLSIRNRLNDMLKPESSPGIFGSTVYCRPGNACAKQATP</sequence>
<keyword evidence="2" id="KW-1185">Reference proteome</keyword>
<comment type="caution">
    <text evidence="1">The sequence shown here is derived from an EMBL/GenBank/DDBJ whole genome shotgun (WGS) entry which is preliminary data.</text>
</comment>
<dbReference type="Pfam" id="PF06082">
    <property type="entry name" value="YjbH"/>
    <property type="match status" value="1"/>
</dbReference>
<dbReference type="Proteomes" id="UP000241899">
    <property type="component" value="Unassembled WGS sequence"/>
</dbReference>
<dbReference type="AlphaFoldDB" id="A0A2T4JLX6"/>